<dbReference type="Pfam" id="PF00114">
    <property type="entry name" value="Pilin"/>
    <property type="match status" value="1"/>
</dbReference>
<keyword evidence="3" id="KW-1003">Cell membrane</keyword>
<keyword evidence="10" id="KW-1185">Reference proteome</keyword>
<evidence type="ECO:0000256" key="2">
    <source>
        <dbReference type="ARBA" id="ARBA00005233"/>
    </source>
</evidence>
<organism evidence="9 10">
    <name type="scientific">Lysobacter spongiicola DSM 21749</name>
    <dbReference type="NCBI Taxonomy" id="1122188"/>
    <lineage>
        <taxon>Bacteria</taxon>
        <taxon>Pseudomonadati</taxon>
        <taxon>Pseudomonadota</taxon>
        <taxon>Gammaproteobacteria</taxon>
        <taxon>Lysobacterales</taxon>
        <taxon>Lysobacteraceae</taxon>
        <taxon>Novilysobacter</taxon>
    </lineage>
</organism>
<evidence type="ECO:0000256" key="5">
    <source>
        <dbReference type="ARBA" id="ARBA00022989"/>
    </source>
</evidence>
<evidence type="ECO:0000259" key="8">
    <source>
        <dbReference type="Pfam" id="PF06271"/>
    </source>
</evidence>
<feature type="transmembrane region" description="Helical" evidence="7">
    <location>
        <begin position="27"/>
        <end position="49"/>
    </location>
</feature>
<dbReference type="GO" id="GO:0007155">
    <property type="term" value="P:cell adhesion"/>
    <property type="evidence" value="ECO:0007669"/>
    <property type="project" value="InterPro"/>
</dbReference>
<keyword evidence="6 7" id="KW-0472">Membrane</keyword>
<dbReference type="GO" id="GO:0005886">
    <property type="term" value="C:plasma membrane"/>
    <property type="evidence" value="ECO:0007669"/>
    <property type="project" value="UniProtKB-SubCell"/>
</dbReference>
<dbReference type="RefSeq" id="WP_078757919.1">
    <property type="nucleotide sequence ID" value="NZ_FUXP01000003.1"/>
</dbReference>
<dbReference type="GO" id="GO:0009289">
    <property type="term" value="C:pilus"/>
    <property type="evidence" value="ECO:0007669"/>
    <property type="project" value="InterPro"/>
</dbReference>
<dbReference type="SUPFAM" id="SSF54523">
    <property type="entry name" value="Pili subunits"/>
    <property type="match status" value="1"/>
</dbReference>
<feature type="transmembrane region" description="Helical" evidence="7">
    <location>
        <begin position="111"/>
        <end position="130"/>
    </location>
</feature>
<dbReference type="PANTHER" id="PTHR36115:SF6">
    <property type="entry name" value="PROLINE-RICH ANTIGEN HOMOLOG"/>
    <property type="match status" value="1"/>
</dbReference>
<evidence type="ECO:0000256" key="4">
    <source>
        <dbReference type="ARBA" id="ARBA00022692"/>
    </source>
</evidence>
<dbReference type="Proteomes" id="UP000190061">
    <property type="component" value="Unassembled WGS sequence"/>
</dbReference>
<comment type="subcellular location">
    <subcellularLocation>
        <location evidence="1">Cell membrane</location>
        <topology evidence="1">Multi-pass membrane protein</topology>
    </subcellularLocation>
</comment>
<keyword evidence="4 7" id="KW-0812">Transmembrane</keyword>
<name>A0A1T4PQD8_9GAMM</name>
<evidence type="ECO:0000313" key="10">
    <source>
        <dbReference type="Proteomes" id="UP000190061"/>
    </source>
</evidence>
<dbReference type="Gene3D" id="3.30.700.10">
    <property type="entry name" value="Glycoprotein, Type 4 Pilin"/>
    <property type="match status" value="1"/>
</dbReference>
<protein>
    <submittedName>
        <fullName evidence="9">Uncharacterized membrane protein YckC, RDD family</fullName>
    </submittedName>
</protein>
<accession>A0A1T4PQD8</accession>
<dbReference type="AlphaFoldDB" id="A0A1T4PQD8"/>
<dbReference type="PANTHER" id="PTHR36115">
    <property type="entry name" value="PROLINE-RICH ANTIGEN HOMOLOG-RELATED"/>
    <property type="match status" value="1"/>
</dbReference>
<feature type="transmembrane region" description="Helical" evidence="7">
    <location>
        <begin position="166"/>
        <end position="194"/>
    </location>
</feature>
<dbReference type="InterPro" id="IPR045584">
    <property type="entry name" value="Pilin-like"/>
</dbReference>
<feature type="transmembrane region" description="Helical" evidence="7">
    <location>
        <begin position="55"/>
        <end position="75"/>
    </location>
</feature>
<evidence type="ECO:0000256" key="7">
    <source>
        <dbReference type="SAM" id="Phobius"/>
    </source>
</evidence>
<dbReference type="STRING" id="1122188.SAMN02745674_01331"/>
<evidence type="ECO:0000256" key="1">
    <source>
        <dbReference type="ARBA" id="ARBA00004651"/>
    </source>
</evidence>
<evidence type="ECO:0000313" key="9">
    <source>
        <dbReference type="EMBL" id="SJZ93765.1"/>
    </source>
</evidence>
<evidence type="ECO:0000256" key="6">
    <source>
        <dbReference type="ARBA" id="ARBA00023136"/>
    </source>
</evidence>
<reference evidence="9 10" key="1">
    <citation type="submission" date="2017-02" db="EMBL/GenBank/DDBJ databases">
        <authorList>
            <person name="Peterson S.W."/>
        </authorList>
    </citation>
    <scope>NUCLEOTIDE SEQUENCE [LARGE SCALE GENOMIC DNA]</scope>
    <source>
        <strain evidence="9 10">DSM 21749</strain>
    </source>
</reference>
<dbReference type="InterPro" id="IPR010432">
    <property type="entry name" value="RDD"/>
</dbReference>
<dbReference type="InterPro" id="IPR001082">
    <property type="entry name" value="Pilin"/>
</dbReference>
<gene>
    <name evidence="9" type="ORF">SAMN02745674_01331</name>
</gene>
<evidence type="ECO:0000256" key="3">
    <source>
        <dbReference type="ARBA" id="ARBA00022475"/>
    </source>
</evidence>
<dbReference type="InterPro" id="IPR051791">
    <property type="entry name" value="Pra-immunoreactive"/>
</dbReference>
<dbReference type="OrthoDB" id="9793824at2"/>
<feature type="domain" description="RDD" evidence="8">
    <location>
        <begin position="12"/>
        <end position="143"/>
    </location>
</feature>
<comment type="similarity">
    <text evidence="2">Belongs to the N-Me-Phe pilin family.</text>
</comment>
<dbReference type="Pfam" id="PF06271">
    <property type="entry name" value="RDD"/>
    <property type="match status" value="1"/>
</dbReference>
<dbReference type="EMBL" id="FUXP01000003">
    <property type="protein sequence ID" value="SJZ93765.1"/>
    <property type="molecule type" value="Genomic_DNA"/>
</dbReference>
<keyword evidence="5 7" id="KW-1133">Transmembrane helix</keyword>
<proteinExistence type="inferred from homology"/>
<sequence>MTNAAQTPAIAYAGFWRRYAALFLDGLIYAVPLTLVGMVLAFVVAAMVGEDAAMVAFNLTYYGLFLLVSPLYFALQESSRHQATLGKRALGIKVTDRDGNRIGFGHALGRWFAAALNYITFYIGYMMAGWTGRKQGLHDMVAGTLVVDRWAWTEHPERQRHKLPGVAVAIIALVVGFVGLAVLGIVAAIAVPAYNDYTLRARVAEAYATTAQSRAEIEDAIRAGTCPEAGDTPPGSSSVAGMRVGTLPDTGGCGIELTLAADLNEELANGMLWLEYDAEAREWVCWSDLADKVLPANCRG</sequence>